<protein>
    <submittedName>
        <fullName evidence="2">CLUMA_CG017253, isoform A</fullName>
    </submittedName>
</protein>
<dbReference type="AlphaFoldDB" id="A0A1J1IYC2"/>
<organism evidence="2 3">
    <name type="scientific">Clunio marinus</name>
    <dbReference type="NCBI Taxonomy" id="568069"/>
    <lineage>
        <taxon>Eukaryota</taxon>
        <taxon>Metazoa</taxon>
        <taxon>Ecdysozoa</taxon>
        <taxon>Arthropoda</taxon>
        <taxon>Hexapoda</taxon>
        <taxon>Insecta</taxon>
        <taxon>Pterygota</taxon>
        <taxon>Neoptera</taxon>
        <taxon>Endopterygota</taxon>
        <taxon>Diptera</taxon>
        <taxon>Nematocera</taxon>
        <taxon>Chironomoidea</taxon>
        <taxon>Chironomidae</taxon>
        <taxon>Clunio</taxon>
    </lineage>
</organism>
<dbReference type="Proteomes" id="UP000183832">
    <property type="component" value="Unassembled WGS sequence"/>
</dbReference>
<keyword evidence="1" id="KW-0732">Signal</keyword>
<evidence type="ECO:0000313" key="3">
    <source>
        <dbReference type="Proteomes" id="UP000183832"/>
    </source>
</evidence>
<accession>A0A1J1IYC2</accession>
<reference evidence="2 3" key="1">
    <citation type="submission" date="2015-04" db="EMBL/GenBank/DDBJ databases">
        <authorList>
            <person name="Syromyatnikov M.Y."/>
            <person name="Popov V.N."/>
        </authorList>
    </citation>
    <scope>NUCLEOTIDE SEQUENCE [LARGE SCALE GENOMIC DNA]</scope>
</reference>
<gene>
    <name evidence="2" type="ORF">CLUMA_CG017253</name>
</gene>
<dbReference type="EMBL" id="CVRI01000061">
    <property type="protein sequence ID" value="CRL04142.1"/>
    <property type="molecule type" value="Genomic_DNA"/>
</dbReference>
<evidence type="ECO:0000256" key="1">
    <source>
        <dbReference type="SAM" id="SignalP"/>
    </source>
</evidence>
<keyword evidence="3" id="KW-1185">Reference proteome</keyword>
<sequence length="100" mass="11691">MSFHPPTLSMLQHLLTYVVVYARQETMKENSTTYHSTAEGCISRNLVNWINYTAIKMSPQHETLFDSFSLLSRKFSLPTFKIIKDVERKEKSRLKFGKNC</sequence>
<evidence type="ECO:0000313" key="2">
    <source>
        <dbReference type="EMBL" id="CRL04142.1"/>
    </source>
</evidence>
<name>A0A1J1IYC2_9DIPT</name>
<feature type="chain" id="PRO_5012046083" evidence="1">
    <location>
        <begin position="23"/>
        <end position="100"/>
    </location>
</feature>
<proteinExistence type="predicted"/>
<feature type="signal peptide" evidence="1">
    <location>
        <begin position="1"/>
        <end position="22"/>
    </location>
</feature>